<dbReference type="Proteomes" id="UP000198582">
    <property type="component" value="Unassembled WGS sequence"/>
</dbReference>
<sequence length="59" mass="6451">MRAPCDAELTSGERRELMRLRAENTLLRTEKDILLKAAMGFAIDAGALLPGAADQPEPR</sequence>
<name>A0A1H8XCX6_9PSEU</name>
<reference evidence="1 2" key="1">
    <citation type="submission" date="2016-10" db="EMBL/GenBank/DDBJ databases">
        <authorList>
            <person name="de Groot N.N."/>
        </authorList>
    </citation>
    <scope>NUCLEOTIDE SEQUENCE [LARGE SCALE GENOMIC DNA]</scope>
    <source>
        <strain evidence="1 2">DSM 44993</strain>
    </source>
</reference>
<proteinExistence type="predicted"/>
<keyword evidence="2" id="KW-1185">Reference proteome</keyword>
<dbReference type="STRING" id="394193.SAMN04489732_10777"/>
<evidence type="ECO:0000313" key="2">
    <source>
        <dbReference type="Proteomes" id="UP000198582"/>
    </source>
</evidence>
<dbReference type="RefSeq" id="WP_091618006.1">
    <property type="nucleotide sequence ID" value="NZ_FOEF01000007.1"/>
</dbReference>
<accession>A0A1H8XCX6</accession>
<dbReference type="OrthoDB" id="3632199at2"/>
<dbReference type="EMBL" id="FOEF01000007">
    <property type="protein sequence ID" value="SEP37864.1"/>
    <property type="molecule type" value="Genomic_DNA"/>
</dbReference>
<dbReference type="AlphaFoldDB" id="A0A1H8XCX6"/>
<evidence type="ECO:0000313" key="1">
    <source>
        <dbReference type="EMBL" id="SEP37864.1"/>
    </source>
</evidence>
<gene>
    <name evidence="1" type="ORF">SAMN04489732_10777</name>
</gene>
<organism evidence="1 2">
    <name type="scientific">Amycolatopsis saalfeldensis</name>
    <dbReference type="NCBI Taxonomy" id="394193"/>
    <lineage>
        <taxon>Bacteria</taxon>
        <taxon>Bacillati</taxon>
        <taxon>Actinomycetota</taxon>
        <taxon>Actinomycetes</taxon>
        <taxon>Pseudonocardiales</taxon>
        <taxon>Pseudonocardiaceae</taxon>
        <taxon>Amycolatopsis</taxon>
    </lineage>
</organism>
<protein>
    <submittedName>
        <fullName evidence="1">Transposase</fullName>
    </submittedName>
</protein>